<keyword evidence="9" id="KW-1185">Reference proteome</keyword>
<dbReference type="Proteomes" id="UP000559182">
    <property type="component" value="Unassembled WGS sequence"/>
</dbReference>
<evidence type="ECO:0000256" key="1">
    <source>
        <dbReference type="ARBA" id="ARBA00001974"/>
    </source>
</evidence>
<protein>
    <recommendedName>
        <fullName evidence="10">Acyl-CoA dehydrogenase</fullName>
    </recommendedName>
</protein>
<dbReference type="CDD" id="cd00567">
    <property type="entry name" value="ACAD"/>
    <property type="match status" value="1"/>
</dbReference>
<dbReference type="PANTHER" id="PTHR43884">
    <property type="entry name" value="ACYL-COA DEHYDROGENASE"/>
    <property type="match status" value="1"/>
</dbReference>
<evidence type="ECO:0000256" key="4">
    <source>
        <dbReference type="ARBA" id="ARBA00022827"/>
    </source>
</evidence>
<reference evidence="8 9" key="1">
    <citation type="submission" date="2020-08" db="EMBL/GenBank/DDBJ databases">
        <title>Sequencing the genomes of 1000 actinobacteria strains.</title>
        <authorList>
            <person name="Klenk H.-P."/>
        </authorList>
    </citation>
    <scope>NUCLEOTIDE SEQUENCE [LARGE SCALE GENOMIC DNA]</scope>
    <source>
        <strain evidence="8 9">DSM 105369</strain>
    </source>
</reference>
<proteinExistence type="inferred from homology"/>
<dbReference type="GO" id="GO:0050660">
    <property type="term" value="F:flavin adenine dinucleotide binding"/>
    <property type="evidence" value="ECO:0007669"/>
    <property type="project" value="InterPro"/>
</dbReference>
<dbReference type="Pfam" id="PF02771">
    <property type="entry name" value="Acyl-CoA_dh_N"/>
    <property type="match status" value="1"/>
</dbReference>
<dbReference type="SUPFAM" id="SSF56645">
    <property type="entry name" value="Acyl-CoA dehydrogenase NM domain-like"/>
    <property type="match status" value="1"/>
</dbReference>
<dbReference type="InterPro" id="IPR009100">
    <property type="entry name" value="AcylCoA_DH/oxidase_NM_dom_sf"/>
</dbReference>
<evidence type="ECO:0000256" key="2">
    <source>
        <dbReference type="ARBA" id="ARBA00009347"/>
    </source>
</evidence>
<dbReference type="Gene3D" id="2.40.110.10">
    <property type="entry name" value="Butyryl-CoA Dehydrogenase, subunit A, domain 2"/>
    <property type="match status" value="1"/>
</dbReference>
<dbReference type="InterPro" id="IPR036250">
    <property type="entry name" value="AcylCo_DH-like_C"/>
</dbReference>
<feature type="domain" description="Acyl-CoA dehydrogenase/oxidase N-terminal" evidence="7">
    <location>
        <begin position="7"/>
        <end position="116"/>
    </location>
</feature>
<dbReference type="EMBL" id="JACHVQ010000005">
    <property type="protein sequence ID" value="MBB2894257.1"/>
    <property type="molecule type" value="Genomic_DNA"/>
</dbReference>
<evidence type="ECO:0000313" key="8">
    <source>
        <dbReference type="EMBL" id="MBB2894257.1"/>
    </source>
</evidence>
<dbReference type="InterPro" id="IPR046373">
    <property type="entry name" value="Acyl-CoA_Oxase/DH_mid-dom_sf"/>
</dbReference>
<comment type="cofactor">
    <cofactor evidence="1">
        <name>FAD</name>
        <dbReference type="ChEBI" id="CHEBI:57692"/>
    </cofactor>
</comment>
<evidence type="ECO:0000259" key="7">
    <source>
        <dbReference type="Pfam" id="PF02771"/>
    </source>
</evidence>
<evidence type="ECO:0008006" key="10">
    <source>
        <dbReference type="Google" id="ProtNLM"/>
    </source>
</evidence>
<dbReference type="AlphaFoldDB" id="A0A839NAK7"/>
<accession>A0A839NAK7</accession>
<evidence type="ECO:0000256" key="3">
    <source>
        <dbReference type="ARBA" id="ARBA00022630"/>
    </source>
</evidence>
<evidence type="ECO:0000313" key="9">
    <source>
        <dbReference type="Proteomes" id="UP000559182"/>
    </source>
</evidence>
<gene>
    <name evidence="8" type="ORF">FHU39_004299</name>
</gene>
<dbReference type="GO" id="GO:0003995">
    <property type="term" value="F:acyl-CoA dehydrogenase activity"/>
    <property type="evidence" value="ECO:0007669"/>
    <property type="project" value="TreeGrafter"/>
</dbReference>
<feature type="domain" description="Acyl-CoA dehydrogenase/oxidase C-terminal" evidence="6">
    <location>
        <begin position="231"/>
        <end position="368"/>
    </location>
</feature>
<organism evidence="8 9">
    <name type="scientific">Flexivirga oryzae</name>
    <dbReference type="NCBI Taxonomy" id="1794944"/>
    <lineage>
        <taxon>Bacteria</taxon>
        <taxon>Bacillati</taxon>
        <taxon>Actinomycetota</taxon>
        <taxon>Actinomycetes</taxon>
        <taxon>Micrococcales</taxon>
        <taxon>Dermacoccaceae</taxon>
        <taxon>Flexivirga</taxon>
    </lineage>
</organism>
<dbReference type="InterPro" id="IPR037069">
    <property type="entry name" value="AcylCoA_DH/ox_N_sf"/>
</dbReference>
<dbReference type="SUPFAM" id="SSF47203">
    <property type="entry name" value="Acyl-CoA dehydrogenase C-terminal domain-like"/>
    <property type="match status" value="1"/>
</dbReference>
<evidence type="ECO:0000256" key="5">
    <source>
        <dbReference type="ARBA" id="ARBA00023002"/>
    </source>
</evidence>
<keyword evidence="4" id="KW-0274">FAD</keyword>
<dbReference type="Gene3D" id="1.20.140.10">
    <property type="entry name" value="Butyryl-CoA Dehydrogenase, subunit A, domain 3"/>
    <property type="match status" value="1"/>
</dbReference>
<dbReference type="RefSeq" id="WP_183322729.1">
    <property type="nucleotide sequence ID" value="NZ_JACHVQ010000005.1"/>
</dbReference>
<name>A0A839NAK7_9MICO</name>
<dbReference type="Gene3D" id="1.10.540.10">
    <property type="entry name" value="Acyl-CoA dehydrogenase/oxidase, N-terminal domain"/>
    <property type="match status" value="1"/>
</dbReference>
<dbReference type="PANTHER" id="PTHR43884:SF20">
    <property type="entry name" value="ACYL-COA DEHYDROGENASE FADE28"/>
    <property type="match status" value="1"/>
</dbReference>
<comment type="caution">
    <text evidence="8">The sequence shown here is derived from an EMBL/GenBank/DDBJ whole genome shotgun (WGS) entry which is preliminary data.</text>
</comment>
<comment type="similarity">
    <text evidence="2">Belongs to the acyl-CoA dehydrogenase family.</text>
</comment>
<sequence>MDFTFDDEQKALQDAVRELAARNAPAEAHGDVPVGPAAHDPKAWSAIAEMGLLALPFGEDVGGAGASTVEVAIAATELGRARVATAYAEALTAAGLIAFGGSDEQRAKLLPDLLDGTSLVVPAFAEPGRAWSLEAYDVTASGAGAGSPRSIRGSEAEEKLRGVQGDVTLTGTKEPVPYADAADKLVVTARVGDRTGLFLVDGATVSGMRVRLDNTPAVALGSVDDAARAIRAGVNLGILAVTAEALGAMDAALPMTVEYLKTRKQFGVPLAAFQTLTQRAADMYVSLELARSTVLYEGMALAADPYDATATSRAKVVIGQSGRHVGQEAIQLHGGIGMTAEYAVGHHTARLTAIEHTFGDTRWHLARLAGALDDHEQVDLLT</sequence>
<dbReference type="InterPro" id="IPR009075">
    <property type="entry name" value="AcylCo_DH/oxidase_C"/>
</dbReference>
<keyword evidence="5" id="KW-0560">Oxidoreductase</keyword>
<dbReference type="InterPro" id="IPR013786">
    <property type="entry name" value="AcylCoA_DH/ox_N"/>
</dbReference>
<keyword evidence="3" id="KW-0285">Flavoprotein</keyword>
<evidence type="ECO:0000259" key="6">
    <source>
        <dbReference type="Pfam" id="PF00441"/>
    </source>
</evidence>
<dbReference type="Pfam" id="PF00441">
    <property type="entry name" value="Acyl-CoA_dh_1"/>
    <property type="match status" value="1"/>
</dbReference>